<dbReference type="OrthoDB" id="7632513at2"/>
<proteinExistence type="predicted"/>
<gene>
    <name evidence="2" type="ORF">D1223_14195</name>
</gene>
<organism evidence="2 3">
    <name type="scientific">Henriciella mobilis</name>
    <dbReference type="NCBI Taxonomy" id="2305467"/>
    <lineage>
        <taxon>Bacteria</taxon>
        <taxon>Pseudomonadati</taxon>
        <taxon>Pseudomonadota</taxon>
        <taxon>Alphaproteobacteria</taxon>
        <taxon>Hyphomonadales</taxon>
        <taxon>Hyphomonadaceae</taxon>
        <taxon>Henriciella</taxon>
    </lineage>
</organism>
<evidence type="ECO:0000256" key="1">
    <source>
        <dbReference type="SAM" id="Phobius"/>
    </source>
</evidence>
<dbReference type="Proteomes" id="UP000266385">
    <property type="component" value="Unassembled WGS sequence"/>
</dbReference>
<keyword evidence="1" id="KW-1133">Transmembrane helix</keyword>
<keyword evidence="3" id="KW-1185">Reference proteome</keyword>
<evidence type="ECO:0000313" key="2">
    <source>
        <dbReference type="EMBL" id="RIJ28525.1"/>
    </source>
</evidence>
<sequence length="63" mass="6997">MKQARHWIAIGLVILLVVFAVQNMASIHVNFLGFEFATSRIILIAICVGIGFALGKAIRIRHH</sequence>
<name>A0A399RF73_9PROT</name>
<dbReference type="EMBL" id="QWFX01000013">
    <property type="protein sequence ID" value="RIJ28525.1"/>
    <property type="molecule type" value="Genomic_DNA"/>
</dbReference>
<protein>
    <submittedName>
        <fullName evidence="2">LapA family protein</fullName>
    </submittedName>
</protein>
<dbReference type="RefSeq" id="WP_119377060.1">
    <property type="nucleotide sequence ID" value="NZ_QWFX01000013.1"/>
</dbReference>
<keyword evidence="1" id="KW-0472">Membrane</keyword>
<reference evidence="2 3" key="1">
    <citation type="submission" date="2018-08" db="EMBL/GenBank/DDBJ databases">
        <title>Henriciella mobilis sp. nov., isolated from seawater.</title>
        <authorList>
            <person name="Cheng H."/>
            <person name="Wu Y.-H."/>
            <person name="Xu X.-W."/>
            <person name="Guo L.-L."/>
        </authorList>
    </citation>
    <scope>NUCLEOTIDE SEQUENCE [LARGE SCALE GENOMIC DNA]</scope>
    <source>
        <strain evidence="2 3">JN25</strain>
    </source>
</reference>
<keyword evidence="1" id="KW-0812">Transmembrane</keyword>
<dbReference type="AlphaFoldDB" id="A0A399RF73"/>
<comment type="caution">
    <text evidence="2">The sequence shown here is derived from an EMBL/GenBank/DDBJ whole genome shotgun (WGS) entry which is preliminary data.</text>
</comment>
<accession>A0A399RF73</accession>
<feature type="transmembrane region" description="Helical" evidence="1">
    <location>
        <begin position="7"/>
        <end position="25"/>
    </location>
</feature>
<feature type="transmembrane region" description="Helical" evidence="1">
    <location>
        <begin position="37"/>
        <end position="58"/>
    </location>
</feature>
<evidence type="ECO:0000313" key="3">
    <source>
        <dbReference type="Proteomes" id="UP000266385"/>
    </source>
</evidence>